<dbReference type="GO" id="GO:0000781">
    <property type="term" value="C:chromosome, telomeric region"/>
    <property type="evidence" value="ECO:0007669"/>
    <property type="project" value="GOC"/>
</dbReference>
<dbReference type="GO" id="GO:0005634">
    <property type="term" value="C:nucleus"/>
    <property type="evidence" value="ECO:0007669"/>
    <property type="project" value="UniProtKB-SubCell"/>
</dbReference>
<comment type="catalytic activity">
    <reaction evidence="8">
        <text>L-lysyl-[protein] + acetyl-CoA = N(6)-acetyl-L-lysyl-[protein] + CoA + H(+)</text>
        <dbReference type="Rhea" id="RHEA:45948"/>
        <dbReference type="Rhea" id="RHEA-COMP:9752"/>
        <dbReference type="Rhea" id="RHEA-COMP:10731"/>
        <dbReference type="ChEBI" id="CHEBI:15378"/>
        <dbReference type="ChEBI" id="CHEBI:29969"/>
        <dbReference type="ChEBI" id="CHEBI:57287"/>
        <dbReference type="ChEBI" id="CHEBI:57288"/>
        <dbReference type="ChEBI" id="CHEBI:61930"/>
        <dbReference type="EC" id="2.3.1.48"/>
    </reaction>
</comment>
<dbReference type="EMBL" id="ML978732">
    <property type="protein sequence ID" value="KAF2085267.1"/>
    <property type="molecule type" value="Genomic_DNA"/>
</dbReference>
<evidence type="ECO:0000313" key="15">
    <source>
        <dbReference type="Proteomes" id="UP000799776"/>
    </source>
</evidence>
<dbReference type="Pfam" id="PF10394">
    <property type="entry name" value="Hat1_N"/>
    <property type="match status" value="1"/>
</dbReference>
<evidence type="ECO:0000256" key="4">
    <source>
        <dbReference type="ARBA" id="ARBA00021268"/>
    </source>
</evidence>
<comment type="subcellular location">
    <subcellularLocation>
        <location evidence="1">Nucleus</location>
    </subcellularLocation>
</comment>
<evidence type="ECO:0000256" key="11">
    <source>
        <dbReference type="PIRSR" id="PIRSR038084-3"/>
    </source>
</evidence>
<dbReference type="InterPro" id="IPR037113">
    <property type="entry name" value="Hat1_N_sf"/>
</dbReference>
<evidence type="ECO:0000256" key="7">
    <source>
        <dbReference type="ARBA" id="ARBA00023315"/>
    </source>
</evidence>
<dbReference type="InterPro" id="IPR017380">
    <property type="entry name" value="Hist_AcTrfase_B-typ_cat-su"/>
</dbReference>
<dbReference type="GO" id="GO:0031509">
    <property type="term" value="P:subtelomeric heterochromatin formation"/>
    <property type="evidence" value="ECO:0007669"/>
    <property type="project" value="InterPro"/>
</dbReference>
<dbReference type="OrthoDB" id="10253098at2759"/>
<dbReference type="Proteomes" id="UP000799776">
    <property type="component" value="Unassembled WGS sequence"/>
</dbReference>
<feature type="site" description="Interaction with histone H4 N-terminus" evidence="11">
    <location>
        <position position="138"/>
    </location>
</feature>
<dbReference type="InterPro" id="IPR016181">
    <property type="entry name" value="Acyl_CoA_acyltransferase"/>
</dbReference>
<organism evidence="14 15">
    <name type="scientific">Saccharata proteae CBS 121410</name>
    <dbReference type="NCBI Taxonomy" id="1314787"/>
    <lineage>
        <taxon>Eukaryota</taxon>
        <taxon>Fungi</taxon>
        <taxon>Dikarya</taxon>
        <taxon>Ascomycota</taxon>
        <taxon>Pezizomycotina</taxon>
        <taxon>Dothideomycetes</taxon>
        <taxon>Dothideomycetes incertae sedis</taxon>
        <taxon>Botryosphaeriales</taxon>
        <taxon>Saccharataceae</taxon>
        <taxon>Saccharata</taxon>
    </lineage>
</organism>
<evidence type="ECO:0000256" key="2">
    <source>
        <dbReference type="ARBA" id="ARBA00010543"/>
    </source>
</evidence>
<evidence type="ECO:0000256" key="12">
    <source>
        <dbReference type="SAM" id="MobiDB-lite"/>
    </source>
</evidence>
<dbReference type="AlphaFoldDB" id="A0A9P4HQV7"/>
<feature type="active site" description="Proton donor/acceptor" evidence="9">
    <location>
        <position position="251"/>
    </location>
</feature>
<evidence type="ECO:0000256" key="10">
    <source>
        <dbReference type="PIRSR" id="PIRSR038084-2"/>
    </source>
</evidence>
<dbReference type="SUPFAM" id="SSF55729">
    <property type="entry name" value="Acyl-CoA N-acyltransferases (Nat)"/>
    <property type="match status" value="1"/>
</dbReference>
<dbReference type="GO" id="GO:0042393">
    <property type="term" value="F:histone binding"/>
    <property type="evidence" value="ECO:0007669"/>
    <property type="project" value="InterPro"/>
</dbReference>
<feature type="domain" description="Histone acetyl transferase HAT1 N-terminal" evidence="13">
    <location>
        <begin position="1"/>
        <end position="126"/>
    </location>
</feature>
<dbReference type="EC" id="2.3.1.48" evidence="3"/>
<reference evidence="14" key="1">
    <citation type="journal article" date="2020" name="Stud. Mycol.">
        <title>101 Dothideomycetes genomes: a test case for predicting lifestyles and emergence of pathogens.</title>
        <authorList>
            <person name="Haridas S."/>
            <person name="Albert R."/>
            <person name="Binder M."/>
            <person name="Bloem J."/>
            <person name="Labutti K."/>
            <person name="Salamov A."/>
            <person name="Andreopoulos B."/>
            <person name="Baker S."/>
            <person name="Barry K."/>
            <person name="Bills G."/>
            <person name="Bluhm B."/>
            <person name="Cannon C."/>
            <person name="Castanera R."/>
            <person name="Culley D."/>
            <person name="Daum C."/>
            <person name="Ezra D."/>
            <person name="Gonzalez J."/>
            <person name="Henrissat B."/>
            <person name="Kuo A."/>
            <person name="Liang C."/>
            <person name="Lipzen A."/>
            <person name="Lutzoni F."/>
            <person name="Magnuson J."/>
            <person name="Mondo S."/>
            <person name="Nolan M."/>
            <person name="Ohm R."/>
            <person name="Pangilinan J."/>
            <person name="Park H.-J."/>
            <person name="Ramirez L."/>
            <person name="Alfaro M."/>
            <person name="Sun H."/>
            <person name="Tritt A."/>
            <person name="Yoshinaga Y."/>
            <person name="Zwiers L.-H."/>
            <person name="Turgeon B."/>
            <person name="Goodwin S."/>
            <person name="Spatafora J."/>
            <person name="Crous P."/>
            <person name="Grigoriev I."/>
        </authorList>
    </citation>
    <scope>NUCLEOTIDE SEQUENCE</scope>
    <source>
        <strain evidence="14">CBS 121410</strain>
    </source>
</reference>
<dbReference type="Gene3D" id="3.90.360.10">
    <property type="entry name" value="Histone acetyl transferase 1 (HAT1), N-terminal domain"/>
    <property type="match status" value="1"/>
</dbReference>
<comment type="caution">
    <text evidence="14">The sequence shown here is derived from an EMBL/GenBank/DDBJ whole genome shotgun (WGS) entry which is preliminary data.</text>
</comment>
<feature type="region of interest" description="Interaction with histone H4 N-terminus" evidence="10">
    <location>
        <begin position="10"/>
        <end position="12"/>
    </location>
</feature>
<keyword evidence="5" id="KW-0808">Transferase</keyword>
<dbReference type="GO" id="GO:0004402">
    <property type="term" value="F:histone acetyltransferase activity"/>
    <property type="evidence" value="ECO:0007669"/>
    <property type="project" value="InterPro"/>
</dbReference>
<evidence type="ECO:0000256" key="1">
    <source>
        <dbReference type="ARBA" id="ARBA00004123"/>
    </source>
</evidence>
<evidence type="ECO:0000313" key="14">
    <source>
        <dbReference type="EMBL" id="KAF2085267.1"/>
    </source>
</evidence>
<dbReference type="InterPro" id="IPR013523">
    <property type="entry name" value="Hist_AcTrfase_HAT1_C"/>
</dbReference>
<keyword evidence="6" id="KW-0539">Nucleus</keyword>
<dbReference type="Gene3D" id="3.40.630.30">
    <property type="match status" value="1"/>
</dbReference>
<feature type="compositionally biased region" description="Low complexity" evidence="12">
    <location>
        <begin position="183"/>
        <end position="201"/>
    </location>
</feature>
<comment type="similarity">
    <text evidence="2">Belongs to the HAT1 family.</text>
</comment>
<dbReference type="PIRSF" id="PIRSF038084">
    <property type="entry name" value="HAT-B_cat"/>
    <property type="match status" value="1"/>
</dbReference>
<keyword evidence="15" id="KW-1185">Reference proteome</keyword>
<proteinExistence type="inferred from homology"/>
<evidence type="ECO:0000256" key="3">
    <source>
        <dbReference type="ARBA" id="ARBA00013184"/>
    </source>
</evidence>
<sequence>PRFTYSIFDDDEKIFGYEEPELRLDFCAHDLRPKLDISYKEKFKPIGETKAMDLQDMLKDFLPDDAFDKAAERTEELGSSWKPPGNLFHSYHHGGDDFEIWCASLADPAAKEILRRMQIFIPFYIEGGTCQNLDDQDWTMERWKLYLLYQVSPRENTPSYIFAGFSTSYRLWVFPTPEILSRTTTTTSTTPLPSPDQPSTTYSPLTAPSRERISQFLILPPYQNRSHGAHLYSAMYTSFATDPSVFEITVEDPNEAFDDLRDWCDLATLRTNPSFTSLSLPDSVPDDTLRPDADVPTHILLDQKLLTQLRHEAKISPRQFARLVEMQLLSSIPARHRSVARITRKHKSSDPNDRRYFFWRLIVKERVYLKNMDQLKQLEVEERVEKVEQVLEGVQEEYERVLE</sequence>
<dbReference type="Gene3D" id="1.10.10.390">
    <property type="match status" value="1"/>
</dbReference>
<evidence type="ECO:0000256" key="8">
    <source>
        <dbReference type="ARBA" id="ARBA00048017"/>
    </source>
</evidence>
<feature type="region of interest" description="Disordered" evidence="12">
    <location>
        <begin position="183"/>
        <end position="205"/>
    </location>
</feature>
<keyword evidence="7" id="KW-0012">Acyltransferase</keyword>
<evidence type="ECO:0000256" key="9">
    <source>
        <dbReference type="PIRSR" id="PIRSR038084-1"/>
    </source>
</evidence>
<evidence type="ECO:0000259" key="13">
    <source>
        <dbReference type="Pfam" id="PF10394"/>
    </source>
</evidence>
<feature type="binding site" evidence="10">
    <location>
        <begin position="216"/>
        <end position="218"/>
    </location>
    <ligand>
        <name>acetyl-CoA</name>
        <dbReference type="ChEBI" id="CHEBI:57288"/>
    </ligand>
</feature>
<evidence type="ECO:0000256" key="6">
    <source>
        <dbReference type="ARBA" id="ARBA00023242"/>
    </source>
</evidence>
<gene>
    <name evidence="14" type="ORF">K490DRAFT_18382</name>
</gene>
<dbReference type="PANTHER" id="PTHR12046">
    <property type="entry name" value="HISTONE ACETYLTRANSFERASE TYPE B CATALYTIC SUBUNIT"/>
    <property type="match status" value="1"/>
</dbReference>
<feature type="non-terminal residue" evidence="14">
    <location>
        <position position="1"/>
    </location>
</feature>
<feature type="non-terminal residue" evidence="14">
    <location>
        <position position="403"/>
    </location>
</feature>
<evidence type="ECO:0000256" key="5">
    <source>
        <dbReference type="ARBA" id="ARBA00022679"/>
    </source>
</evidence>
<protein>
    <recommendedName>
        <fullName evidence="4">Histone acetyltransferase type B catalytic subunit</fullName>
        <ecNumber evidence="3">2.3.1.48</ecNumber>
    </recommendedName>
</protein>
<feature type="binding site" evidence="10">
    <location>
        <position position="254"/>
    </location>
    <ligand>
        <name>acetyl-CoA</name>
        <dbReference type="ChEBI" id="CHEBI:57288"/>
    </ligand>
</feature>
<accession>A0A9P4HQV7</accession>
<dbReference type="InterPro" id="IPR019467">
    <property type="entry name" value="Hat1_N"/>
</dbReference>
<dbReference type="Pfam" id="PF21184">
    <property type="entry name" value="HAT1_C_fung"/>
    <property type="match status" value="1"/>
</dbReference>
<name>A0A9P4HQV7_9PEZI</name>